<feature type="zinc finger region" description="C3H1-type" evidence="4">
    <location>
        <begin position="125"/>
        <end position="153"/>
    </location>
</feature>
<dbReference type="InterPro" id="IPR000571">
    <property type="entry name" value="Znf_CCCH"/>
</dbReference>
<dbReference type="Gene3D" id="6.10.250.3160">
    <property type="match status" value="1"/>
</dbReference>
<evidence type="ECO:0000313" key="7">
    <source>
        <dbReference type="EMBL" id="AYV75841.1"/>
    </source>
</evidence>
<evidence type="ECO:0000256" key="4">
    <source>
        <dbReference type="PROSITE-ProRule" id="PRU00723"/>
    </source>
</evidence>
<keyword evidence="1 4" id="KW-0479">Metal-binding</keyword>
<dbReference type="Pfam" id="PF25586">
    <property type="entry name" value="zf-CCCH_PAN3"/>
    <property type="match status" value="1"/>
</dbReference>
<keyword evidence="2 4" id="KW-0863">Zinc-finger</keyword>
<evidence type="ECO:0000256" key="3">
    <source>
        <dbReference type="ARBA" id="ARBA00022833"/>
    </source>
</evidence>
<dbReference type="SUPFAM" id="SSF90229">
    <property type="entry name" value="CCCH zinc finger"/>
    <property type="match status" value="1"/>
</dbReference>
<sequence>MNKIDNWITVTGRRNNKKKKRFDDDTIHQRGEKITIKHSEDDTSRDDTDPQEKETNNLSDFDTANNIHFRDNIENNNRGNHNNYRDDTFIKKIFMKDNKKYSSDKYDKYDKYDKFDKYDKIDKESLKKIMCNNVLIYGKCSYGDKCLYAHNLDEQNVDYNRRLAYNILMNKNIDVDDVLDDEMYKTFLQLTKVCDVCAKNKCPGGYNCKFGVFDKRYQVCFEDLKDGICYNISCNKIHLTNKGIKPMNYVSPPVSPPRSLSPSILADVDRMNNSSKKIIWPEIKINKLNKMNNDDSKLSQKEIFMANLINSQNGDNIDFFVKMSKFRFDSINNKNINNNENRDDDSCSSDSSIRAYLDNDSDSDDCSRSIFD</sequence>
<keyword evidence="3 4" id="KW-0862">Zinc</keyword>
<accession>A0A3G4ZPF8</accession>
<feature type="compositionally biased region" description="Basic and acidic residues" evidence="5">
    <location>
        <begin position="34"/>
        <end position="55"/>
    </location>
</feature>
<dbReference type="EMBL" id="MK071981">
    <property type="protein sequence ID" value="AYV75841.1"/>
    <property type="molecule type" value="Genomic_DNA"/>
</dbReference>
<dbReference type="InterPro" id="IPR036855">
    <property type="entry name" value="Znf_CCCH_sf"/>
</dbReference>
<organism evidence="7">
    <name type="scientific">Terrestrivirus sp</name>
    <dbReference type="NCBI Taxonomy" id="2487775"/>
    <lineage>
        <taxon>Viruses</taxon>
        <taxon>Varidnaviria</taxon>
        <taxon>Bamfordvirae</taxon>
        <taxon>Nucleocytoviricota</taxon>
        <taxon>Megaviricetes</taxon>
        <taxon>Imitervirales</taxon>
        <taxon>Mimiviridae</taxon>
        <taxon>Klosneuvirinae</taxon>
    </lineage>
</organism>
<evidence type="ECO:0000256" key="1">
    <source>
        <dbReference type="ARBA" id="ARBA00022723"/>
    </source>
</evidence>
<evidence type="ECO:0000256" key="2">
    <source>
        <dbReference type="ARBA" id="ARBA00022771"/>
    </source>
</evidence>
<dbReference type="PROSITE" id="PS50103">
    <property type="entry name" value="ZF_C3H1"/>
    <property type="match status" value="1"/>
</dbReference>
<feature type="region of interest" description="Disordered" evidence="5">
    <location>
        <begin position="34"/>
        <end position="62"/>
    </location>
</feature>
<gene>
    <name evidence="7" type="ORF">Terrestrivirus3_110</name>
</gene>
<dbReference type="SMART" id="SM00356">
    <property type="entry name" value="ZnF_C3H1"/>
    <property type="match status" value="1"/>
</dbReference>
<proteinExistence type="predicted"/>
<dbReference type="GO" id="GO:0008270">
    <property type="term" value="F:zinc ion binding"/>
    <property type="evidence" value="ECO:0007669"/>
    <property type="project" value="UniProtKB-KW"/>
</dbReference>
<reference evidence="7" key="1">
    <citation type="submission" date="2018-10" db="EMBL/GenBank/DDBJ databases">
        <title>Hidden diversity of soil giant viruses.</title>
        <authorList>
            <person name="Schulz F."/>
            <person name="Alteio L."/>
            <person name="Goudeau D."/>
            <person name="Ryan E.M."/>
            <person name="Malmstrom R.R."/>
            <person name="Blanchard J."/>
            <person name="Woyke T."/>
        </authorList>
    </citation>
    <scope>NUCLEOTIDE SEQUENCE</scope>
    <source>
        <strain evidence="7">TEV1</strain>
    </source>
</reference>
<evidence type="ECO:0000259" key="6">
    <source>
        <dbReference type="PROSITE" id="PS50103"/>
    </source>
</evidence>
<evidence type="ECO:0000256" key="5">
    <source>
        <dbReference type="SAM" id="MobiDB-lite"/>
    </source>
</evidence>
<feature type="domain" description="C3H1-type" evidence="6">
    <location>
        <begin position="125"/>
        <end position="153"/>
    </location>
</feature>
<name>A0A3G4ZPF8_9VIRU</name>
<protein>
    <recommendedName>
        <fullName evidence="6">C3H1-type domain-containing protein</fullName>
    </recommendedName>
</protein>